<sequence>MLRIVNRSKDRGGNGTRGLYTSAPPMSTHGLPPSAVEPGPPLDKTILGLVHNEPFPAVPSDGRHAYASRPLPHPPPRVKLSVMPPLSSISSGKASATTTTTTTTTTTLRPDFATMDSRISRDDMFLRPATGRAAIDPRRISRDDSYLVGRQQSAWRPGFHIPNRGQLTPDISSRGASPPSFAPPFRRRETPESLRSAEIPIGIGMPIGMAIGSPTQGHSPPNFVNSWRPQVPQVQEVVRPEPEPRLPPPQPEPEPEPAPVKRTKTGRRRLFGLFGRKHVEEPTIPLPSQNSSYSDIRSASSLQSQRSPSTPMRSNTSAGSNASKYKPLIARTNTEPMNSTPRSPRRKISNPIPIANSIDTEHPYQPHTMAQVPRQEVLRPEISRPEISRPVNPPPPIPITNTGGPFLNVEIPDVKMERYSVMFSGLLNPQSSSSLLARRQATLDRLKSINDCIIKEEEERMRPAPQRAATSPQPIPTKSPAFTLFPPTPDSRFESSRSPSSPRNRSNTSPAAVSSPARPRFGSGSDAENAAHSRGQASHKTSHSAGSSRYLHPSARDKAVHFGQGQSSLYLESPTSPVSDYERDQRTTVQQLKPTIAEPHWQLVTPPSSAATSSSTASSTRKRSPSSTSSVATNVTRPSVDDESDNALKAAVEISIARQISISRQQRQMLRPLQTSVVRDRNGMTATGARAGRPVPSPAKVSPVKLGKNERLQETKSSTPTLIHPPRQHLSAEQLMMHRKSEQVILEAA</sequence>
<protein>
    <submittedName>
        <fullName evidence="2">Uncharacterized protein</fullName>
    </submittedName>
</protein>
<feature type="region of interest" description="Disordered" evidence="1">
    <location>
        <begin position="238"/>
        <end position="350"/>
    </location>
</feature>
<dbReference type="EMBL" id="JH793752">
    <property type="protein sequence ID" value="ELQ40148.1"/>
    <property type="molecule type" value="Genomic_DNA"/>
</dbReference>
<feature type="compositionally biased region" description="Polar residues" evidence="1">
    <location>
        <begin position="535"/>
        <end position="547"/>
    </location>
</feature>
<feature type="compositionally biased region" description="Polar residues" evidence="1">
    <location>
        <begin position="564"/>
        <end position="578"/>
    </location>
</feature>
<feature type="compositionally biased region" description="Polar residues" evidence="1">
    <location>
        <begin position="331"/>
        <end position="342"/>
    </location>
</feature>
<feature type="region of interest" description="Disordered" evidence="1">
    <location>
        <begin position="457"/>
        <end position="550"/>
    </location>
</feature>
<feature type="region of interest" description="Disordered" evidence="1">
    <location>
        <begin position="686"/>
        <end position="725"/>
    </location>
</feature>
<feature type="compositionally biased region" description="Low complexity" evidence="1">
    <location>
        <begin position="604"/>
        <end position="637"/>
    </location>
</feature>
<feature type="compositionally biased region" description="Pro residues" evidence="1">
    <location>
        <begin position="245"/>
        <end position="258"/>
    </location>
</feature>
<feature type="compositionally biased region" description="Low complexity" evidence="1">
    <location>
        <begin position="297"/>
        <end position="309"/>
    </location>
</feature>
<feature type="compositionally biased region" description="Basic residues" evidence="1">
    <location>
        <begin position="261"/>
        <end position="270"/>
    </location>
</feature>
<proteinExistence type="predicted"/>
<reference evidence="2" key="1">
    <citation type="journal article" date="2012" name="PLoS Genet.">
        <title>Comparative analysis of the genomes of two field isolates of the rice blast fungus Magnaporthe oryzae.</title>
        <authorList>
            <person name="Xue M."/>
            <person name="Yang J."/>
            <person name="Li Z."/>
            <person name="Hu S."/>
            <person name="Yao N."/>
            <person name="Dean R.A."/>
            <person name="Zhao W."/>
            <person name="Shen M."/>
            <person name="Zhang H."/>
            <person name="Li C."/>
            <person name="Liu L."/>
            <person name="Cao L."/>
            <person name="Xu X."/>
            <person name="Xing Y."/>
            <person name="Hsiang T."/>
            <person name="Zhang Z."/>
            <person name="Xu J.R."/>
            <person name="Peng Y.L."/>
        </authorList>
    </citation>
    <scope>NUCLEOTIDE SEQUENCE</scope>
    <source>
        <strain evidence="2">Y34</strain>
    </source>
</reference>
<feature type="region of interest" description="Disordered" evidence="1">
    <location>
        <begin position="1"/>
        <end position="42"/>
    </location>
</feature>
<feature type="region of interest" description="Disordered" evidence="1">
    <location>
        <begin position="157"/>
        <end position="193"/>
    </location>
</feature>
<feature type="compositionally biased region" description="Polar residues" evidence="1">
    <location>
        <begin position="310"/>
        <end position="323"/>
    </location>
</feature>
<accession>A0AA97PMS1</accession>
<dbReference type="AlphaFoldDB" id="A0AA97PMS1"/>
<organism evidence="2">
    <name type="scientific">Pyricularia oryzae (strain Y34)</name>
    <name type="common">Rice blast fungus</name>
    <name type="synonym">Magnaporthe oryzae</name>
    <dbReference type="NCBI Taxonomy" id="1143189"/>
    <lineage>
        <taxon>Eukaryota</taxon>
        <taxon>Fungi</taxon>
        <taxon>Dikarya</taxon>
        <taxon>Ascomycota</taxon>
        <taxon>Pezizomycotina</taxon>
        <taxon>Sordariomycetes</taxon>
        <taxon>Sordariomycetidae</taxon>
        <taxon>Magnaporthales</taxon>
        <taxon>Pyriculariaceae</taxon>
        <taxon>Pyricularia</taxon>
    </lineage>
</organism>
<evidence type="ECO:0000256" key="1">
    <source>
        <dbReference type="SAM" id="MobiDB-lite"/>
    </source>
</evidence>
<gene>
    <name evidence="2" type="ORF">OOU_Y34scaffold00460g1</name>
</gene>
<feature type="compositionally biased region" description="Polar residues" evidence="1">
    <location>
        <begin position="286"/>
        <end position="295"/>
    </location>
</feature>
<name>A0AA97PMS1_PYRO3</name>
<dbReference type="Proteomes" id="UP000011086">
    <property type="component" value="Unassembled WGS sequence"/>
</dbReference>
<evidence type="ECO:0000313" key="2">
    <source>
        <dbReference type="EMBL" id="ELQ40148.1"/>
    </source>
</evidence>
<feature type="compositionally biased region" description="Low complexity" evidence="1">
    <location>
        <begin position="496"/>
        <end position="510"/>
    </location>
</feature>
<feature type="region of interest" description="Disordered" evidence="1">
    <location>
        <begin position="563"/>
        <end position="645"/>
    </location>
</feature>